<keyword evidence="5" id="KW-1185">Reference proteome</keyword>
<dbReference type="InterPro" id="IPR036629">
    <property type="entry name" value="YjbJ_sf"/>
</dbReference>
<evidence type="ECO:0000259" key="3">
    <source>
        <dbReference type="Pfam" id="PF05532"/>
    </source>
</evidence>
<evidence type="ECO:0000313" key="4">
    <source>
        <dbReference type="EMBL" id="OZJ02192.1"/>
    </source>
</evidence>
<evidence type="ECO:0000313" key="5">
    <source>
        <dbReference type="Proteomes" id="UP000242875"/>
    </source>
</evidence>
<dbReference type="OrthoDB" id="9999611at2759"/>
<dbReference type="InterPro" id="IPR008462">
    <property type="entry name" value="CsbD"/>
</dbReference>
<protein>
    <recommendedName>
        <fullName evidence="3">CsbD-like domain-containing protein</fullName>
    </recommendedName>
</protein>
<feature type="compositionally biased region" description="Basic and acidic residues" evidence="2">
    <location>
        <begin position="83"/>
        <end position="99"/>
    </location>
</feature>
<dbReference type="PANTHER" id="PTHR40460:SF1">
    <property type="entry name" value="CSBD-LIKE DOMAIN-CONTAINING PROTEIN"/>
    <property type="match status" value="1"/>
</dbReference>
<dbReference type="SUPFAM" id="SSF69047">
    <property type="entry name" value="Hypothetical protein YjbJ"/>
    <property type="match status" value="2"/>
</dbReference>
<feature type="region of interest" description="Disordered" evidence="2">
    <location>
        <begin position="1"/>
        <end position="49"/>
    </location>
</feature>
<comment type="similarity">
    <text evidence="1">Belongs to the UPF0337 (CsbD) family.</text>
</comment>
<dbReference type="Pfam" id="PF05532">
    <property type="entry name" value="CsbD"/>
    <property type="match status" value="1"/>
</dbReference>
<comment type="caution">
    <text evidence="4">The sequence shown here is derived from an EMBL/GenBank/DDBJ whole genome shotgun (WGS) entry which is preliminary data.</text>
</comment>
<sequence>MSEPTRTSGQTDSTFGNVKQNVGSALGNESMQAKGAAQQTHGDAEYKGAQNKQYGEGFVDKVTGGIKDAVGSLTGNHSMQAEGKGDKAQGDTKKAASNY</sequence>
<dbReference type="EMBL" id="MVBO01000177">
    <property type="protein sequence ID" value="OZJ02192.1"/>
    <property type="molecule type" value="Genomic_DNA"/>
</dbReference>
<evidence type="ECO:0000256" key="2">
    <source>
        <dbReference type="SAM" id="MobiDB-lite"/>
    </source>
</evidence>
<organism evidence="4 5">
    <name type="scientific">Bifiguratus adelaidae</name>
    <dbReference type="NCBI Taxonomy" id="1938954"/>
    <lineage>
        <taxon>Eukaryota</taxon>
        <taxon>Fungi</taxon>
        <taxon>Fungi incertae sedis</taxon>
        <taxon>Mucoromycota</taxon>
        <taxon>Mucoromycotina</taxon>
        <taxon>Endogonomycetes</taxon>
        <taxon>Endogonales</taxon>
        <taxon>Endogonales incertae sedis</taxon>
        <taxon>Bifiguratus</taxon>
    </lineage>
</organism>
<dbReference type="Proteomes" id="UP000242875">
    <property type="component" value="Unassembled WGS sequence"/>
</dbReference>
<proteinExistence type="inferred from homology"/>
<name>A0A261XV24_9FUNG</name>
<gene>
    <name evidence="4" type="ORF">BZG36_04758</name>
</gene>
<feature type="region of interest" description="Disordered" evidence="2">
    <location>
        <begin position="67"/>
        <end position="99"/>
    </location>
</feature>
<evidence type="ECO:0000256" key="1">
    <source>
        <dbReference type="ARBA" id="ARBA00009129"/>
    </source>
</evidence>
<accession>A0A261XV24</accession>
<feature type="compositionally biased region" description="Polar residues" evidence="2">
    <location>
        <begin position="1"/>
        <end position="41"/>
    </location>
</feature>
<reference evidence="4 5" key="1">
    <citation type="journal article" date="2017" name="Mycologia">
        <title>Bifiguratus adelaidae, gen. et sp. nov., a new member of Mucoromycotina in endophytic and soil-dwelling habitats.</title>
        <authorList>
            <person name="Torres-Cruz T.J."/>
            <person name="Billingsley Tobias T.L."/>
            <person name="Almatruk M."/>
            <person name="Hesse C."/>
            <person name="Kuske C.R."/>
            <person name="Desiro A."/>
            <person name="Benucci G.M."/>
            <person name="Bonito G."/>
            <person name="Stajich J.E."/>
            <person name="Dunlap C."/>
            <person name="Arnold A.E."/>
            <person name="Porras-Alfaro A."/>
        </authorList>
    </citation>
    <scope>NUCLEOTIDE SEQUENCE [LARGE SCALE GENOMIC DNA]</scope>
    <source>
        <strain evidence="4 5">AZ0501</strain>
    </source>
</reference>
<dbReference type="PANTHER" id="PTHR40460">
    <property type="entry name" value="CHROMOSOME 1, WHOLE GENOME SHOTGUN SEQUENCE"/>
    <property type="match status" value="1"/>
</dbReference>
<dbReference type="AlphaFoldDB" id="A0A261XV24"/>
<feature type="domain" description="CsbD-like" evidence="3">
    <location>
        <begin position="56"/>
        <end position="97"/>
    </location>
</feature>